<proteinExistence type="predicted"/>
<evidence type="ECO:0000313" key="2">
    <source>
        <dbReference type="Proteomes" id="UP000799757"/>
    </source>
</evidence>
<dbReference type="OrthoDB" id="3941821at2759"/>
<protein>
    <recommendedName>
        <fullName evidence="3">Transcription factor domain-containing protein</fullName>
    </recommendedName>
</protein>
<accession>A0A6A6X1C2</accession>
<reference evidence="1" key="1">
    <citation type="journal article" date="2020" name="Stud. Mycol.">
        <title>101 Dothideomycetes genomes: a test case for predicting lifestyles and emergence of pathogens.</title>
        <authorList>
            <person name="Haridas S."/>
            <person name="Albert R."/>
            <person name="Binder M."/>
            <person name="Bloem J."/>
            <person name="Labutti K."/>
            <person name="Salamov A."/>
            <person name="Andreopoulos B."/>
            <person name="Baker S."/>
            <person name="Barry K."/>
            <person name="Bills G."/>
            <person name="Bluhm B."/>
            <person name="Cannon C."/>
            <person name="Castanera R."/>
            <person name="Culley D."/>
            <person name="Daum C."/>
            <person name="Ezra D."/>
            <person name="Gonzalez J."/>
            <person name="Henrissat B."/>
            <person name="Kuo A."/>
            <person name="Liang C."/>
            <person name="Lipzen A."/>
            <person name="Lutzoni F."/>
            <person name="Magnuson J."/>
            <person name="Mondo S."/>
            <person name="Nolan M."/>
            <person name="Ohm R."/>
            <person name="Pangilinan J."/>
            <person name="Park H.-J."/>
            <person name="Ramirez L."/>
            <person name="Alfaro M."/>
            <person name="Sun H."/>
            <person name="Tritt A."/>
            <person name="Yoshinaga Y."/>
            <person name="Zwiers L.-H."/>
            <person name="Turgeon B."/>
            <person name="Goodwin S."/>
            <person name="Spatafora J."/>
            <person name="Crous P."/>
            <person name="Grigoriev I."/>
        </authorList>
    </citation>
    <scope>NUCLEOTIDE SEQUENCE</scope>
    <source>
        <strain evidence="1">CBS 109.77</strain>
    </source>
</reference>
<dbReference type="Proteomes" id="UP000799757">
    <property type="component" value="Unassembled WGS sequence"/>
</dbReference>
<dbReference type="EMBL" id="MU002119">
    <property type="protein sequence ID" value="KAF2789707.1"/>
    <property type="molecule type" value="Genomic_DNA"/>
</dbReference>
<keyword evidence="2" id="KW-1185">Reference proteome</keyword>
<dbReference type="CDD" id="cd12148">
    <property type="entry name" value="fungal_TF_MHR"/>
    <property type="match status" value="1"/>
</dbReference>
<dbReference type="InterPro" id="IPR052761">
    <property type="entry name" value="Fungal_Detox/Toxin_TFs"/>
</dbReference>
<evidence type="ECO:0000313" key="1">
    <source>
        <dbReference type="EMBL" id="KAF2789707.1"/>
    </source>
</evidence>
<dbReference type="AlphaFoldDB" id="A0A6A6X1C2"/>
<evidence type="ECO:0008006" key="3">
    <source>
        <dbReference type="Google" id="ProtNLM"/>
    </source>
</evidence>
<sequence length="429" mass="48854">MTGFLSISEAQEVYYNEAKKLYRSQRISGATVAVELLLAQTALLLSFWAPQDTEAEANSCWVDRAIYHARSVLAKSDISKGRQSGRLRVLYWSCHLRNTQLSYALRRPHRLHSMTNCLFSADDLIFDFANERRSPQFCDQQTKFVQIHLFIWSCKLSQILNNALIFRGHCTNQVLWTIKKPVVQYSTDEDERRRADALTDSRLSYFGLEKYELEILQLEATYLKILSLDISSIRIPCKWKGCSEIIIPLYNVLIMSRSSIVSLYEPFVSQTGSPHCEDIRQQTFLKLQDASSAVAIVVDKLLSLVRLDAIPVSFVAWVIFPAAVLLIAPCRHSSDEVRSPAVSERVHSSHERSPFRLIRLQMSRFKGAQAVWKTMQDVYSLTTKAASSESLNFSSVPQSSKRTKDCSSEVDLLAHILRLLDLDLSYGKL</sequence>
<name>A0A6A6X1C2_9PLEO</name>
<gene>
    <name evidence="1" type="ORF">K505DRAFT_341047</name>
</gene>
<dbReference type="PANTHER" id="PTHR47425:SF2">
    <property type="entry name" value="FARB-RELATED"/>
    <property type="match status" value="1"/>
</dbReference>
<dbReference type="PANTHER" id="PTHR47425">
    <property type="entry name" value="FARB-RELATED"/>
    <property type="match status" value="1"/>
</dbReference>
<organism evidence="1 2">
    <name type="scientific">Melanomma pulvis-pyrius CBS 109.77</name>
    <dbReference type="NCBI Taxonomy" id="1314802"/>
    <lineage>
        <taxon>Eukaryota</taxon>
        <taxon>Fungi</taxon>
        <taxon>Dikarya</taxon>
        <taxon>Ascomycota</taxon>
        <taxon>Pezizomycotina</taxon>
        <taxon>Dothideomycetes</taxon>
        <taxon>Pleosporomycetidae</taxon>
        <taxon>Pleosporales</taxon>
        <taxon>Melanommataceae</taxon>
        <taxon>Melanomma</taxon>
    </lineage>
</organism>